<comment type="similarity">
    <text evidence="1">Belongs to the heat shock protein 70 family.</text>
</comment>
<dbReference type="SUPFAM" id="SSF53067">
    <property type="entry name" value="Actin-like ATPase domain"/>
    <property type="match status" value="2"/>
</dbReference>
<gene>
    <name evidence="4" type="ORF">FSP39_019103</name>
</gene>
<evidence type="ECO:0000256" key="1">
    <source>
        <dbReference type="ARBA" id="ARBA00007381"/>
    </source>
</evidence>
<keyword evidence="2" id="KW-0547">Nucleotide-binding</keyword>
<evidence type="ECO:0000313" key="4">
    <source>
        <dbReference type="EMBL" id="KAK3108934.1"/>
    </source>
</evidence>
<dbReference type="PANTHER" id="PTHR14187:SF5">
    <property type="entry name" value="HEAT SHOCK 70 KDA PROTEIN 12A"/>
    <property type="match status" value="1"/>
</dbReference>
<dbReference type="InterPro" id="IPR013126">
    <property type="entry name" value="Hsp_70_fam"/>
</dbReference>
<dbReference type="Proteomes" id="UP001186944">
    <property type="component" value="Unassembled WGS sequence"/>
</dbReference>
<organism evidence="4 5">
    <name type="scientific">Pinctada imbricata</name>
    <name type="common">Atlantic pearl-oyster</name>
    <name type="synonym">Pinctada martensii</name>
    <dbReference type="NCBI Taxonomy" id="66713"/>
    <lineage>
        <taxon>Eukaryota</taxon>
        <taxon>Metazoa</taxon>
        <taxon>Spiralia</taxon>
        <taxon>Lophotrochozoa</taxon>
        <taxon>Mollusca</taxon>
        <taxon>Bivalvia</taxon>
        <taxon>Autobranchia</taxon>
        <taxon>Pteriomorphia</taxon>
        <taxon>Pterioida</taxon>
        <taxon>Pterioidea</taxon>
        <taxon>Pteriidae</taxon>
        <taxon>Pinctada</taxon>
    </lineage>
</organism>
<proteinExistence type="inferred from homology"/>
<dbReference type="InterPro" id="IPR043129">
    <property type="entry name" value="ATPase_NBD"/>
</dbReference>
<evidence type="ECO:0000313" key="5">
    <source>
        <dbReference type="Proteomes" id="UP001186944"/>
    </source>
</evidence>
<dbReference type="AlphaFoldDB" id="A0AA88YP79"/>
<name>A0AA88YP79_PINIB</name>
<protein>
    <submittedName>
        <fullName evidence="4">Uncharacterized protein</fullName>
    </submittedName>
</protein>
<dbReference type="PANTHER" id="PTHR14187">
    <property type="entry name" value="ALPHA KINASE/ELONGATION FACTOR 2 KINASE"/>
    <property type="match status" value="1"/>
</dbReference>
<keyword evidence="3" id="KW-0067">ATP-binding</keyword>
<reference evidence="4" key="1">
    <citation type="submission" date="2019-08" db="EMBL/GenBank/DDBJ databases">
        <title>The improved chromosome-level genome for the pearl oyster Pinctada fucata martensii using PacBio sequencing and Hi-C.</title>
        <authorList>
            <person name="Zheng Z."/>
        </authorList>
    </citation>
    <scope>NUCLEOTIDE SEQUENCE</scope>
    <source>
        <strain evidence="4">ZZ-2019</strain>
        <tissue evidence="4">Adductor muscle</tissue>
    </source>
</reference>
<sequence length="596" mass="67866">MSAGAHLLVAAIDFGTTFSGYAYSFRTDHDKDPLKIYANVEWNTGNTEEGTRTCATLKTPTTVLFKKDGSFHSFGYEAESKYADLLEEDEADGWFYFKHFKMLLYRAMGLEENLGRRRRPRKITRDMMLKDESGKTMKALSVFSEAIRYLRNHLLTQLKESTDLDLVDDKYILWVLTVPAIWGQEAKQFMREAAEMAGIMENKLQLALEPEAAAIYCKELAMQKKDGNEQSMESFHPGRCFMILDCGGGTVDITVHRVQNRGSLEELFPPSGGPWGGTNVDMRFYDFLSDVFGRGTWKSFKDTSPLSFLELQRAFDVKKRLQGQEEKITLTNGISEIMDEFKDQMKRDFTIPGNLTRSVKISKKRLRIDVEVMKGFFNNAVDSISDHLIDLFKKPEIERVDTILMVGGFSESSQVKERIKAKFPSKRFIIPREASLAVLKGAVIFGHSPRSITTRCSPATFGVATDVPFDEKKHPINHMHMKDGSRVCTDVFKIMIAKDQPQMIGDTYYEEFFRPSRADDTIAEIEVYASTKRYPRYTTDEGCKKVGVVKIQIPNTRKGKDRLIKITMHFGHTELFVTALENGTNNIVSAKFDCLQ</sequence>
<dbReference type="Gene3D" id="3.30.420.40">
    <property type="match status" value="1"/>
</dbReference>
<accession>A0AA88YP79</accession>
<evidence type="ECO:0000256" key="3">
    <source>
        <dbReference type="ARBA" id="ARBA00022840"/>
    </source>
</evidence>
<dbReference type="CDD" id="cd10229">
    <property type="entry name" value="ASKHA_NBD_HSP70_HSPA12"/>
    <property type="match status" value="1"/>
</dbReference>
<dbReference type="GO" id="GO:0140662">
    <property type="term" value="F:ATP-dependent protein folding chaperone"/>
    <property type="evidence" value="ECO:0007669"/>
    <property type="project" value="InterPro"/>
</dbReference>
<dbReference type="GO" id="GO:0005524">
    <property type="term" value="F:ATP binding"/>
    <property type="evidence" value="ECO:0007669"/>
    <property type="project" value="UniProtKB-KW"/>
</dbReference>
<comment type="caution">
    <text evidence="4">The sequence shown here is derived from an EMBL/GenBank/DDBJ whole genome shotgun (WGS) entry which is preliminary data.</text>
</comment>
<dbReference type="EMBL" id="VSWD01000001">
    <property type="protein sequence ID" value="KAK3108934.1"/>
    <property type="molecule type" value="Genomic_DNA"/>
</dbReference>
<keyword evidence="5" id="KW-1185">Reference proteome</keyword>
<evidence type="ECO:0000256" key="2">
    <source>
        <dbReference type="ARBA" id="ARBA00022741"/>
    </source>
</evidence>
<dbReference type="Pfam" id="PF00012">
    <property type="entry name" value="HSP70"/>
    <property type="match status" value="1"/>
</dbReference>